<dbReference type="Proteomes" id="UP000039865">
    <property type="component" value="Unassembled WGS sequence"/>
</dbReference>
<dbReference type="AlphaFoldDB" id="A0A078A456"/>
<evidence type="ECO:0000313" key="2">
    <source>
        <dbReference type="Proteomes" id="UP000039865"/>
    </source>
</evidence>
<organism evidence="1 2">
    <name type="scientific">Stylonychia lemnae</name>
    <name type="common">Ciliate</name>
    <dbReference type="NCBI Taxonomy" id="5949"/>
    <lineage>
        <taxon>Eukaryota</taxon>
        <taxon>Sar</taxon>
        <taxon>Alveolata</taxon>
        <taxon>Ciliophora</taxon>
        <taxon>Intramacronucleata</taxon>
        <taxon>Spirotrichea</taxon>
        <taxon>Stichotrichia</taxon>
        <taxon>Sporadotrichida</taxon>
        <taxon>Oxytrichidae</taxon>
        <taxon>Stylonychinae</taxon>
        <taxon>Stylonychia</taxon>
    </lineage>
</organism>
<keyword evidence="2" id="KW-1185">Reference proteome</keyword>
<evidence type="ECO:0000313" key="1">
    <source>
        <dbReference type="EMBL" id="CDW76669.1"/>
    </source>
</evidence>
<reference evidence="1 2" key="1">
    <citation type="submission" date="2014-06" db="EMBL/GenBank/DDBJ databases">
        <authorList>
            <person name="Swart Estienne"/>
        </authorList>
    </citation>
    <scope>NUCLEOTIDE SEQUENCE [LARGE SCALE GENOMIC DNA]</scope>
    <source>
        <strain evidence="1 2">130c</strain>
    </source>
</reference>
<sequence length="201" mass="23415">MGNQFDSCCQNFNSKEAIEVRQKIVSPSDQINLPRISKSKLRKGCQTPASCSHKSLDQENLKQMINKHQLGESFHLNCSMHSRKKFIEDSIAYREQTSVHFRNNLDLSSNSSDESIKQITGIENKKRKQIQFLELKEGSRTSKSNKRQINKIFGQRTQRLDSKSIAQYSPKQRNELWDYSQYRRATTKSSENEKVLQKLKK</sequence>
<protein>
    <submittedName>
        <fullName evidence="1">Uncharacterized protein</fullName>
    </submittedName>
</protein>
<proteinExistence type="predicted"/>
<name>A0A078A456_STYLE</name>
<dbReference type="InParanoid" id="A0A078A456"/>
<dbReference type="EMBL" id="CCKQ01005434">
    <property type="protein sequence ID" value="CDW76669.1"/>
    <property type="molecule type" value="Genomic_DNA"/>
</dbReference>
<gene>
    <name evidence="1" type="primary">Contig19027.g20179</name>
    <name evidence="1" type="ORF">STYLEM_5630</name>
</gene>
<accession>A0A078A456</accession>